<gene>
    <name evidence="1" type="primary">ADGRA3_2</name>
    <name evidence="1" type="ORF">K3G42_004513</name>
</gene>
<dbReference type="EMBL" id="CM037623">
    <property type="protein sequence ID" value="KAH7988035.1"/>
    <property type="molecule type" value="Genomic_DNA"/>
</dbReference>
<organism evidence="1 2">
    <name type="scientific">Sphaerodactylus townsendi</name>
    <dbReference type="NCBI Taxonomy" id="933632"/>
    <lineage>
        <taxon>Eukaryota</taxon>
        <taxon>Metazoa</taxon>
        <taxon>Chordata</taxon>
        <taxon>Craniata</taxon>
        <taxon>Vertebrata</taxon>
        <taxon>Euteleostomi</taxon>
        <taxon>Lepidosauria</taxon>
        <taxon>Squamata</taxon>
        <taxon>Bifurcata</taxon>
        <taxon>Gekkota</taxon>
        <taxon>Sphaerodactylidae</taxon>
        <taxon>Sphaerodactylus</taxon>
    </lineage>
</organism>
<evidence type="ECO:0000313" key="2">
    <source>
        <dbReference type="Proteomes" id="UP000827872"/>
    </source>
</evidence>
<protein>
    <submittedName>
        <fullName evidence="1">Adhesion G protein-coupled receptor A3</fullName>
    </submittedName>
</protein>
<comment type="caution">
    <text evidence="1">The sequence shown here is derived from an EMBL/GenBank/DDBJ whole genome shotgun (WGS) entry which is preliminary data.</text>
</comment>
<proteinExistence type="predicted"/>
<evidence type="ECO:0000313" key="1">
    <source>
        <dbReference type="EMBL" id="KAH7988035.1"/>
    </source>
</evidence>
<name>A0ACB8E6T7_9SAUR</name>
<keyword evidence="1" id="KW-0675">Receptor</keyword>
<sequence length="225" mass="25438">MVRDLKNNLISSIDPGAFIGLPSLKRLDLTNNRIGCLNTDIFKGLTNLIRLNLSGNLFSSLAQGTFDYLTSLKSLEFQTDYLLCDCNMLWMQQWLQDRNITVRETRCAFPKSLQTQLVTSVKQELLTCEPPLELPSFYMTPSHHQVVFEGDSLPFQCMASYIDQDMQILWFQDGKIVETDESQGIFVAKNMIHNCSLIASALTISNIQPGSTGNWGCHVKHLKPE</sequence>
<dbReference type="Proteomes" id="UP000827872">
    <property type="component" value="Linkage Group LG10"/>
</dbReference>
<reference evidence="1" key="1">
    <citation type="submission" date="2021-08" db="EMBL/GenBank/DDBJ databases">
        <title>The first chromosome-level gecko genome reveals the dynamic sex chromosomes of Neotropical dwarf geckos (Sphaerodactylidae: Sphaerodactylus).</title>
        <authorList>
            <person name="Pinto B.J."/>
            <person name="Keating S.E."/>
            <person name="Gamble T."/>
        </authorList>
    </citation>
    <scope>NUCLEOTIDE SEQUENCE</scope>
    <source>
        <strain evidence="1">TG3544</strain>
    </source>
</reference>
<accession>A0ACB8E6T7</accession>
<keyword evidence="2" id="KW-1185">Reference proteome</keyword>